<dbReference type="InterPro" id="IPR048279">
    <property type="entry name" value="MdtK-like"/>
</dbReference>
<sequence length="442" mass="47190">MGNELFEKAPVPKAYLKLAMPVVLSMAVTMIYNMVDTWFIALTGKTALIAGVSVCTPLFTLMLALGDLWGLGGSSVFSRLLGEHREEEGRRVSAFCYFGALILGVISAAALLLARRSLLQFLGAEGAAYPHAAAYFTWLSLGAPVIIFTLVPTNMMRSEGAATRSMIGSVLGVAVNIVLDPVFIFALRQGAAGAAMATVLGYICTAAYYIRYTVKFSPGLSLDPRDAKISGRTFGSLMMIGLPAAVTNFMQSVGITITNRNLLPYGNDPIAIMGIVMKIMNIAALMLVGLAFGGQPIMGYNYGAGNRVRLRQVIRFALSVTAATGIVISLVLFAGAGPLIRLFVSGTDLIRIGVPMLRLQVICITLMGLTTVIICLFQSTGKGLAAFLLSICRQGTVYALVMLVMVRLLGYRGVLAAQAVTDVLTIVIAGLLYRIFLSREIR</sequence>
<feature type="transmembrane region" description="Helical" evidence="10">
    <location>
        <begin position="270"/>
        <end position="292"/>
    </location>
</feature>
<evidence type="ECO:0000256" key="9">
    <source>
        <dbReference type="ARBA" id="ARBA00023251"/>
    </source>
</evidence>
<dbReference type="RefSeq" id="WP_090469100.1">
    <property type="nucleotide sequence ID" value="NZ_FOWF01000002.1"/>
</dbReference>
<feature type="transmembrane region" description="Helical" evidence="10">
    <location>
        <begin position="231"/>
        <end position="250"/>
    </location>
</feature>
<dbReference type="CDD" id="cd13143">
    <property type="entry name" value="MATE_MepA_like"/>
    <property type="match status" value="1"/>
</dbReference>
<dbReference type="GO" id="GO:0042910">
    <property type="term" value="F:xenobiotic transmembrane transporter activity"/>
    <property type="evidence" value="ECO:0007669"/>
    <property type="project" value="InterPro"/>
</dbReference>
<name>A0A1I7EWJ7_9FIRM</name>
<evidence type="ECO:0000256" key="5">
    <source>
        <dbReference type="ARBA" id="ARBA00022475"/>
    </source>
</evidence>
<evidence type="ECO:0000256" key="4">
    <source>
        <dbReference type="ARBA" id="ARBA00022448"/>
    </source>
</evidence>
<dbReference type="InterPro" id="IPR045070">
    <property type="entry name" value="MATE_MepA-like"/>
</dbReference>
<evidence type="ECO:0000256" key="2">
    <source>
        <dbReference type="ARBA" id="ARBA00008417"/>
    </source>
</evidence>
<feature type="transmembrane region" description="Helical" evidence="10">
    <location>
        <begin position="191"/>
        <end position="210"/>
    </location>
</feature>
<dbReference type="PIRSF" id="PIRSF006603">
    <property type="entry name" value="DinF"/>
    <property type="match status" value="1"/>
</dbReference>
<comment type="similarity">
    <text evidence="2">Belongs to the multi antimicrobial extrusion (MATE) (TC 2.A.66.1) family. MepA subfamily.</text>
</comment>
<dbReference type="GO" id="GO:0015297">
    <property type="term" value="F:antiporter activity"/>
    <property type="evidence" value="ECO:0007669"/>
    <property type="project" value="InterPro"/>
</dbReference>
<evidence type="ECO:0000256" key="6">
    <source>
        <dbReference type="ARBA" id="ARBA00022692"/>
    </source>
</evidence>
<accession>A0A1I7EWJ7</accession>
<dbReference type="InterPro" id="IPR002528">
    <property type="entry name" value="MATE_fam"/>
</dbReference>
<organism evidence="11 12">
    <name type="scientific">Eubacterium pyruvativorans</name>
    <dbReference type="NCBI Taxonomy" id="155865"/>
    <lineage>
        <taxon>Bacteria</taxon>
        <taxon>Bacillati</taxon>
        <taxon>Bacillota</taxon>
        <taxon>Clostridia</taxon>
        <taxon>Eubacteriales</taxon>
        <taxon>Eubacteriaceae</taxon>
        <taxon>Eubacterium</taxon>
    </lineage>
</organism>
<protein>
    <recommendedName>
        <fullName evidence="3">Multidrug export protein MepA</fullName>
    </recommendedName>
</protein>
<feature type="transmembrane region" description="Helical" evidence="10">
    <location>
        <begin position="415"/>
        <end position="436"/>
    </location>
</feature>
<gene>
    <name evidence="11" type="ORF">SAMN05216508_10154</name>
</gene>
<dbReference type="PANTHER" id="PTHR43823">
    <property type="entry name" value="SPORULATION PROTEIN YKVU"/>
    <property type="match status" value="1"/>
</dbReference>
<dbReference type="NCBIfam" id="TIGR00797">
    <property type="entry name" value="matE"/>
    <property type="match status" value="1"/>
</dbReference>
<keyword evidence="12" id="KW-1185">Reference proteome</keyword>
<reference evidence="11 12" key="1">
    <citation type="submission" date="2016-10" db="EMBL/GenBank/DDBJ databases">
        <authorList>
            <person name="de Groot N.N."/>
        </authorList>
    </citation>
    <scope>NUCLEOTIDE SEQUENCE [LARGE SCALE GENOMIC DNA]</scope>
    <source>
        <strain evidence="11 12">KHGC13</strain>
    </source>
</reference>
<keyword evidence="9" id="KW-0046">Antibiotic resistance</keyword>
<evidence type="ECO:0000256" key="7">
    <source>
        <dbReference type="ARBA" id="ARBA00022989"/>
    </source>
</evidence>
<dbReference type="EMBL" id="FPBT01000001">
    <property type="protein sequence ID" value="SFU28259.1"/>
    <property type="molecule type" value="Genomic_DNA"/>
</dbReference>
<evidence type="ECO:0000313" key="11">
    <source>
        <dbReference type="EMBL" id="SFU28259.1"/>
    </source>
</evidence>
<feature type="transmembrane region" description="Helical" evidence="10">
    <location>
        <begin position="165"/>
        <end position="185"/>
    </location>
</feature>
<feature type="transmembrane region" description="Helical" evidence="10">
    <location>
        <begin position="47"/>
        <end position="71"/>
    </location>
</feature>
<feature type="transmembrane region" description="Helical" evidence="10">
    <location>
        <begin position="133"/>
        <end position="153"/>
    </location>
</feature>
<dbReference type="GO" id="GO:0046677">
    <property type="term" value="P:response to antibiotic"/>
    <property type="evidence" value="ECO:0007669"/>
    <property type="project" value="UniProtKB-KW"/>
</dbReference>
<feature type="transmembrane region" description="Helical" evidence="10">
    <location>
        <begin position="384"/>
        <end position="409"/>
    </location>
</feature>
<feature type="transmembrane region" description="Helical" evidence="10">
    <location>
        <begin position="356"/>
        <end position="377"/>
    </location>
</feature>
<keyword evidence="4" id="KW-0813">Transport</keyword>
<dbReference type="Pfam" id="PF01554">
    <property type="entry name" value="MatE"/>
    <property type="match status" value="2"/>
</dbReference>
<evidence type="ECO:0000256" key="10">
    <source>
        <dbReference type="SAM" id="Phobius"/>
    </source>
</evidence>
<keyword evidence="5" id="KW-1003">Cell membrane</keyword>
<dbReference type="GO" id="GO:0005886">
    <property type="term" value="C:plasma membrane"/>
    <property type="evidence" value="ECO:0007669"/>
    <property type="project" value="UniProtKB-SubCell"/>
</dbReference>
<feature type="transmembrane region" description="Helical" evidence="10">
    <location>
        <begin position="313"/>
        <end position="336"/>
    </location>
</feature>
<evidence type="ECO:0000256" key="8">
    <source>
        <dbReference type="ARBA" id="ARBA00023136"/>
    </source>
</evidence>
<keyword evidence="8 10" id="KW-0472">Membrane</keyword>
<keyword evidence="7 10" id="KW-1133">Transmembrane helix</keyword>
<evidence type="ECO:0000313" key="12">
    <source>
        <dbReference type="Proteomes" id="UP000198817"/>
    </source>
</evidence>
<proteinExistence type="inferred from homology"/>
<feature type="transmembrane region" description="Helical" evidence="10">
    <location>
        <begin position="92"/>
        <end position="113"/>
    </location>
</feature>
<keyword evidence="6 10" id="KW-0812">Transmembrane</keyword>
<evidence type="ECO:0000256" key="1">
    <source>
        <dbReference type="ARBA" id="ARBA00004651"/>
    </source>
</evidence>
<feature type="transmembrane region" description="Helical" evidence="10">
    <location>
        <begin position="14"/>
        <end position="35"/>
    </location>
</feature>
<dbReference type="Proteomes" id="UP000198817">
    <property type="component" value="Unassembled WGS sequence"/>
</dbReference>
<comment type="subcellular location">
    <subcellularLocation>
        <location evidence="1">Cell membrane</location>
        <topology evidence="1">Multi-pass membrane protein</topology>
    </subcellularLocation>
</comment>
<dbReference type="PANTHER" id="PTHR43823:SF3">
    <property type="entry name" value="MULTIDRUG EXPORT PROTEIN MEPA"/>
    <property type="match status" value="1"/>
</dbReference>
<dbReference type="InterPro" id="IPR051327">
    <property type="entry name" value="MATE_MepA_subfamily"/>
</dbReference>
<dbReference type="AlphaFoldDB" id="A0A1I7EWJ7"/>
<evidence type="ECO:0000256" key="3">
    <source>
        <dbReference type="ARBA" id="ARBA00022106"/>
    </source>
</evidence>
<dbReference type="STRING" id="155865.SAMN05216515_10255"/>
<dbReference type="OrthoDB" id="9811110at2"/>